<dbReference type="Proteomes" id="UP000196365">
    <property type="component" value="Unassembled WGS sequence"/>
</dbReference>
<evidence type="ECO:0000256" key="5">
    <source>
        <dbReference type="ARBA" id="ARBA00022695"/>
    </source>
</evidence>
<proteinExistence type="inferred from homology"/>
<feature type="site" description="Positions MEP for the nucleophilic attack" evidence="7">
    <location>
        <position position="214"/>
    </location>
</feature>
<dbReference type="RefSeq" id="WP_087679456.1">
    <property type="nucleotide sequence ID" value="NZ_FUWV01000018.1"/>
</dbReference>
<comment type="function">
    <text evidence="7">Catalyzes the formation of 4-diphosphocytidyl-2-C-methyl-D-erythritol from CTP and 2-C-methyl-D-erythritol 4-phosphate (MEP).</text>
</comment>
<feature type="site" description="Positions MEP for the nucleophilic attack" evidence="7">
    <location>
        <position position="158"/>
    </location>
</feature>
<organism evidence="8 9">
    <name type="scientific">Garciella nitratireducens DSM 15102</name>
    <dbReference type="NCBI Taxonomy" id="1121911"/>
    <lineage>
        <taxon>Bacteria</taxon>
        <taxon>Bacillati</taxon>
        <taxon>Bacillota</taxon>
        <taxon>Clostridia</taxon>
        <taxon>Eubacteriales</taxon>
        <taxon>Eubacteriaceae</taxon>
        <taxon>Garciella</taxon>
    </lineage>
</organism>
<dbReference type="PANTHER" id="PTHR32125:SF4">
    <property type="entry name" value="2-C-METHYL-D-ERYTHRITOL 4-PHOSPHATE CYTIDYLYLTRANSFERASE, CHLOROPLASTIC"/>
    <property type="match status" value="1"/>
</dbReference>
<dbReference type="InterPro" id="IPR018294">
    <property type="entry name" value="ISPD_synthase_CS"/>
</dbReference>
<evidence type="ECO:0000256" key="4">
    <source>
        <dbReference type="ARBA" id="ARBA00022679"/>
    </source>
</evidence>
<feature type="site" description="Transition state stabilizer" evidence="7">
    <location>
        <position position="25"/>
    </location>
</feature>
<sequence>MNKPYVTAIIVAAGQGTRMKAGVNKQYLLLQGKPILAHTIQVFERCELIHEVIVVVGKNEKLKCLQEIIRPYGYEKVKRIVIGGDTRQQSMYNGLKAVTPHTDIVITHDGARPLIHQEILKKSIQETQIHKATIVGVPVKDTIKMINENGFVHTTPKRDLVWIVQTPQSFSYGLIIEAHERAYKESFIGTDDATLVERIGHPIKIIKGEYDNIKITTPEDLIMAEAILNIQR</sequence>
<dbReference type="InterPro" id="IPR029044">
    <property type="entry name" value="Nucleotide-diphossugar_trans"/>
</dbReference>
<comment type="pathway">
    <text evidence="2 7">Isoprenoid biosynthesis; isopentenyl diphosphate biosynthesis via DXP pathway; isopentenyl diphosphate from 1-deoxy-D-xylulose 5-phosphate: step 2/6.</text>
</comment>
<keyword evidence="6 7" id="KW-0414">Isoprene biosynthesis</keyword>
<dbReference type="EMBL" id="FUWV01000018">
    <property type="protein sequence ID" value="SJZ92219.1"/>
    <property type="molecule type" value="Genomic_DNA"/>
</dbReference>
<evidence type="ECO:0000256" key="7">
    <source>
        <dbReference type="HAMAP-Rule" id="MF_00108"/>
    </source>
</evidence>
<keyword evidence="5 7" id="KW-0548">Nucleotidyltransferase</keyword>
<evidence type="ECO:0000313" key="9">
    <source>
        <dbReference type="Proteomes" id="UP000196365"/>
    </source>
</evidence>
<protein>
    <recommendedName>
        <fullName evidence="7">2-C-methyl-D-erythritol 4-phosphate cytidylyltransferase</fullName>
        <ecNumber evidence="7">2.7.7.60</ecNumber>
    </recommendedName>
    <alternativeName>
        <fullName evidence="7">4-diphosphocytidyl-2C-methyl-D-erythritol synthase</fullName>
    </alternativeName>
    <alternativeName>
        <fullName evidence="7">MEP cytidylyltransferase</fullName>
        <shortName evidence="7">MCT</shortName>
    </alternativeName>
</protein>
<dbReference type="GO" id="GO:0050518">
    <property type="term" value="F:2-C-methyl-D-erythritol 4-phosphate cytidylyltransferase activity"/>
    <property type="evidence" value="ECO:0007669"/>
    <property type="project" value="UniProtKB-UniRule"/>
</dbReference>
<dbReference type="SUPFAM" id="SSF53448">
    <property type="entry name" value="Nucleotide-diphospho-sugar transferases"/>
    <property type="match status" value="1"/>
</dbReference>
<dbReference type="Gene3D" id="3.90.550.10">
    <property type="entry name" value="Spore Coat Polysaccharide Biosynthesis Protein SpsA, Chain A"/>
    <property type="match status" value="1"/>
</dbReference>
<dbReference type="OrthoDB" id="9806837at2"/>
<feature type="site" description="Transition state stabilizer" evidence="7">
    <location>
        <position position="18"/>
    </location>
</feature>
<dbReference type="PROSITE" id="PS01295">
    <property type="entry name" value="ISPD"/>
    <property type="match status" value="1"/>
</dbReference>
<comment type="similarity">
    <text evidence="3 7">Belongs to the IspD/TarI cytidylyltransferase family. IspD subfamily.</text>
</comment>
<dbReference type="FunFam" id="3.90.550.10:FF:000003">
    <property type="entry name" value="2-C-methyl-D-erythritol 4-phosphate cytidylyltransferase"/>
    <property type="match status" value="1"/>
</dbReference>
<accession>A0A1T4PL74</accession>
<name>A0A1T4PL74_9FIRM</name>
<evidence type="ECO:0000256" key="1">
    <source>
        <dbReference type="ARBA" id="ARBA00001282"/>
    </source>
</evidence>
<evidence type="ECO:0000256" key="3">
    <source>
        <dbReference type="ARBA" id="ARBA00009789"/>
    </source>
</evidence>
<dbReference type="InterPro" id="IPR034683">
    <property type="entry name" value="IspD/TarI"/>
</dbReference>
<keyword evidence="4 7" id="KW-0808">Transferase</keyword>
<dbReference type="PANTHER" id="PTHR32125">
    <property type="entry name" value="2-C-METHYL-D-ERYTHRITOL 4-PHOSPHATE CYTIDYLYLTRANSFERASE, CHLOROPLASTIC"/>
    <property type="match status" value="1"/>
</dbReference>
<evidence type="ECO:0000256" key="2">
    <source>
        <dbReference type="ARBA" id="ARBA00004787"/>
    </source>
</evidence>
<dbReference type="InterPro" id="IPR001228">
    <property type="entry name" value="IspD"/>
</dbReference>
<dbReference type="HAMAP" id="MF_00108">
    <property type="entry name" value="IspD"/>
    <property type="match status" value="1"/>
</dbReference>
<dbReference type="NCBIfam" id="TIGR00453">
    <property type="entry name" value="ispD"/>
    <property type="match status" value="1"/>
</dbReference>
<dbReference type="Pfam" id="PF01128">
    <property type="entry name" value="IspD"/>
    <property type="match status" value="1"/>
</dbReference>
<dbReference type="UniPathway" id="UPA00056">
    <property type="reaction ID" value="UER00093"/>
</dbReference>
<dbReference type="CDD" id="cd02516">
    <property type="entry name" value="CDP-ME_synthetase"/>
    <property type="match status" value="1"/>
</dbReference>
<keyword evidence="9" id="KW-1185">Reference proteome</keyword>
<dbReference type="EC" id="2.7.7.60" evidence="7"/>
<gene>
    <name evidence="7" type="primary">ispD</name>
    <name evidence="8" type="ORF">SAMN02745973_02130</name>
</gene>
<comment type="catalytic activity">
    <reaction evidence="1 7">
        <text>2-C-methyl-D-erythritol 4-phosphate + CTP + H(+) = 4-CDP-2-C-methyl-D-erythritol + diphosphate</text>
        <dbReference type="Rhea" id="RHEA:13429"/>
        <dbReference type="ChEBI" id="CHEBI:15378"/>
        <dbReference type="ChEBI" id="CHEBI:33019"/>
        <dbReference type="ChEBI" id="CHEBI:37563"/>
        <dbReference type="ChEBI" id="CHEBI:57823"/>
        <dbReference type="ChEBI" id="CHEBI:58262"/>
        <dbReference type="EC" id="2.7.7.60"/>
    </reaction>
</comment>
<dbReference type="GO" id="GO:0019288">
    <property type="term" value="P:isopentenyl diphosphate biosynthetic process, methylerythritol 4-phosphate pathway"/>
    <property type="evidence" value="ECO:0007669"/>
    <property type="project" value="UniProtKB-UniRule"/>
</dbReference>
<dbReference type="AlphaFoldDB" id="A0A1T4PL74"/>
<evidence type="ECO:0000313" key="8">
    <source>
        <dbReference type="EMBL" id="SJZ92219.1"/>
    </source>
</evidence>
<reference evidence="8 9" key="1">
    <citation type="submission" date="2017-02" db="EMBL/GenBank/DDBJ databases">
        <authorList>
            <person name="Peterson S.W."/>
        </authorList>
    </citation>
    <scope>NUCLEOTIDE SEQUENCE [LARGE SCALE GENOMIC DNA]</scope>
    <source>
        <strain evidence="8 9">DSM 15102</strain>
    </source>
</reference>
<evidence type="ECO:0000256" key="6">
    <source>
        <dbReference type="ARBA" id="ARBA00023229"/>
    </source>
</evidence>
<dbReference type="InterPro" id="IPR050088">
    <property type="entry name" value="IspD/TarI_cytidylyltransf_bact"/>
</dbReference>